<evidence type="ECO:0000313" key="5">
    <source>
        <dbReference type="Proteomes" id="UP000838756"/>
    </source>
</evidence>
<dbReference type="SUPFAM" id="SSF56317">
    <property type="entry name" value="Carbon-nitrogen hydrolase"/>
    <property type="match status" value="1"/>
</dbReference>
<reference evidence="4" key="1">
    <citation type="submission" date="2022-03" db="EMBL/GenBank/DDBJ databases">
        <authorList>
            <person name="Lindestad O."/>
        </authorList>
    </citation>
    <scope>NUCLEOTIDE SEQUENCE</scope>
</reference>
<dbReference type="OrthoDB" id="10250282at2759"/>
<feature type="domain" description="Vanin C-terminal" evidence="3">
    <location>
        <begin position="270"/>
        <end position="417"/>
    </location>
</feature>
<name>A0A8S4R052_9NEOP</name>
<dbReference type="PANTHER" id="PTHR10609:SF14">
    <property type="entry name" value="BIOTINIDASE"/>
    <property type="match status" value="1"/>
</dbReference>
<proteinExistence type="predicted"/>
<dbReference type="Proteomes" id="UP000838756">
    <property type="component" value="Unassembled WGS sequence"/>
</dbReference>
<gene>
    <name evidence="4" type="primary">jg7081</name>
    <name evidence="4" type="ORF">PAEG_LOCUS8510</name>
</gene>
<dbReference type="InterPro" id="IPR036526">
    <property type="entry name" value="C-N_Hydrolase_sf"/>
</dbReference>
<keyword evidence="5" id="KW-1185">Reference proteome</keyword>
<protein>
    <submittedName>
        <fullName evidence="4">Jg7081 protein</fullName>
    </submittedName>
</protein>
<organism evidence="4 5">
    <name type="scientific">Pararge aegeria aegeria</name>
    <dbReference type="NCBI Taxonomy" id="348720"/>
    <lineage>
        <taxon>Eukaryota</taxon>
        <taxon>Metazoa</taxon>
        <taxon>Ecdysozoa</taxon>
        <taxon>Arthropoda</taxon>
        <taxon>Hexapoda</taxon>
        <taxon>Insecta</taxon>
        <taxon>Pterygota</taxon>
        <taxon>Neoptera</taxon>
        <taxon>Endopterygota</taxon>
        <taxon>Lepidoptera</taxon>
        <taxon>Glossata</taxon>
        <taxon>Ditrysia</taxon>
        <taxon>Papilionoidea</taxon>
        <taxon>Nymphalidae</taxon>
        <taxon>Satyrinae</taxon>
        <taxon>Satyrini</taxon>
        <taxon>Parargina</taxon>
        <taxon>Pararge</taxon>
    </lineage>
</organism>
<sequence length="468" mass="51903">MELVNFVLCFLFVGSVWCGSEYYMASVVDADKGDLIRSNKYATLINEAAQSNVDLLVLPTPKTATLEYTLESCVLENFDEVVKSVSAAAKLAHMYVVAPLYEKVNCQDKEELITNNLVFDRAGSLIYVHRRPVNSLTRCNTTSSRIGRFVTDFGVTFGVLVEEDLLLTNAQEFEGIENFVITDNSVSKKSFIFAQQFQASWAFVKKVNVISASGYISGTDGLKRTSPLIVAKLRKSGGAQSSFIAGPPSSFPSEDLSQYVIKPVNLEASLQGYSDSVCHGRFCCQFFVKTSVIGTNPQDVSYGLVAFDGIHQSGSNNIGVQTCSLVACAGLYKRSCFVGSEKNTTNINFDKISIVANFSKANSAQFPTISTTTQTVCNEENFKFTIKSTDYNYVTTEIHNTDNILIFGIIGRDYSKDFESTNYNSTEDNILDFSEYISSENVQEFFDYVWIKLRVVILIVSVYVLEMM</sequence>
<dbReference type="Pfam" id="PF19018">
    <property type="entry name" value="Vanin_C"/>
    <property type="match status" value="1"/>
</dbReference>
<evidence type="ECO:0000256" key="2">
    <source>
        <dbReference type="SAM" id="SignalP"/>
    </source>
</evidence>
<dbReference type="GO" id="GO:0016787">
    <property type="term" value="F:hydrolase activity"/>
    <property type="evidence" value="ECO:0007669"/>
    <property type="project" value="UniProtKB-KW"/>
</dbReference>
<dbReference type="InterPro" id="IPR040154">
    <property type="entry name" value="Biotinidase/VNN"/>
</dbReference>
<dbReference type="Gene3D" id="3.60.110.10">
    <property type="entry name" value="Carbon-nitrogen hydrolase"/>
    <property type="match status" value="1"/>
</dbReference>
<feature type="chain" id="PRO_5035936815" evidence="2">
    <location>
        <begin position="19"/>
        <end position="468"/>
    </location>
</feature>
<dbReference type="InterPro" id="IPR043957">
    <property type="entry name" value="Vanin_C"/>
</dbReference>
<dbReference type="EMBL" id="CAKXAJ010024665">
    <property type="protein sequence ID" value="CAH2229010.1"/>
    <property type="molecule type" value="Genomic_DNA"/>
</dbReference>
<evidence type="ECO:0000313" key="4">
    <source>
        <dbReference type="EMBL" id="CAH2229010.1"/>
    </source>
</evidence>
<keyword evidence="2" id="KW-0732">Signal</keyword>
<comment type="caution">
    <text evidence="4">The sequence shown here is derived from an EMBL/GenBank/DDBJ whole genome shotgun (WGS) entry which is preliminary data.</text>
</comment>
<dbReference type="AlphaFoldDB" id="A0A8S4R052"/>
<accession>A0A8S4R052</accession>
<feature type="signal peptide" evidence="2">
    <location>
        <begin position="1"/>
        <end position="18"/>
    </location>
</feature>
<evidence type="ECO:0000256" key="1">
    <source>
        <dbReference type="ARBA" id="ARBA00022801"/>
    </source>
</evidence>
<dbReference type="PANTHER" id="PTHR10609">
    <property type="entry name" value="BIOTINIDASE-RELATED"/>
    <property type="match status" value="1"/>
</dbReference>
<keyword evidence="1" id="KW-0378">Hydrolase</keyword>
<evidence type="ECO:0000259" key="3">
    <source>
        <dbReference type="Pfam" id="PF19018"/>
    </source>
</evidence>